<protein>
    <submittedName>
        <fullName evidence="3">Secreted protein</fullName>
    </submittedName>
</protein>
<gene>
    <name evidence="1" type="ORF">ECPE_LOCUS1389</name>
</gene>
<accession>A0A183A354</accession>
<reference evidence="1 2" key="2">
    <citation type="submission" date="2018-11" db="EMBL/GenBank/DDBJ databases">
        <authorList>
            <consortium name="Pathogen Informatics"/>
        </authorList>
    </citation>
    <scope>NUCLEOTIDE SEQUENCE [LARGE SCALE GENOMIC DNA]</scope>
    <source>
        <strain evidence="1 2">Egypt</strain>
    </source>
</reference>
<dbReference type="EMBL" id="UZAN01008390">
    <property type="protein sequence ID" value="VDP38028.1"/>
    <property type="molecule type" value="Genomic_DNA"/>
</dbReference>
<sequence>MRIHRAAGLAALSAVFKVYADYKQQYPDAYAPRFGEHDPSPYFTLNHRWMNPEIPEQEEDLEQHL</sequence>
<dbReference type="AlphaFoldDB" id="A0A183A354"/>
<evidence type="ECO:0000313" key="3">
    <source>
        <dbReference type="WBParaSite" id="ECPE_0000138901-mRNA-1"/>
    </source>
</evidence>
<evidence type="ECO:0000313" key="2">
    <source>
        <dbReference type="Proteomes" id="UP000272942"/>
    </source>
</evidence>
<name>A0A183A354_9TREM</name>
<dbReference type="WBParaSite" id="ECPE_0000138901-mRNA-1">
    <property type="protein sequence ID" value="ECPE_0000138901-mRNA-1"/>
    <property type="gene ID" value="ECPE_0000138901"/>
</dbReference>
<keyword evidence="2" id="KW-1185">Reference proteome</keyword>
<dbReference type="Proteomes" id="UP000272942">
    <property type="component" value="Unassembled WGS sequence"/>
</dbReference>
<dbReference type="OrthoDB" id="6244460at2759"/>
<proteinExistence type="predicted"/>
<evidence type="ECO:0000313" key="1">
    <source>
        <dbReference type="EMBL" id="VDP38028.1"/>
    </source>
</evidence>
<organism evidence="3">
    <name type="scientific">Echinostoma caproni</name>
    <dbReference type="NCBI Taxonomy" id="27848"/>
    <lineage>
        <taxon>Eukaryota</taxon>
        <taxon>Metazoa</taxon>
        <taxon>Spiralia</taxon>
        <taxon>Lophotrochozoa</taxon>
        <taxon>Platyhelminthes</taxon>
        <taxon>Trematoda</taxon>
        <taxon>Digenea</taxon>
        <taxon>Plagiorchiida</taxon>
        <taxon>Echinostomata</taxon>
        <taxon>Echinostomatoidea</taxon>
        <taxon>Echinostomatidae</taxon>
        <taxon>Echinostoma</taxon>
    </lineage>
</organism>
<reference evidence="3" key="1">
    <citation type="submission" date="2016-06" db="UniProtKB">
        <authorList>
            <consortium name="WormBaseParasite"/>
        </authorList>
    </citation>
    <scope>IDENTIFICATION</scope>
</reference>